<keyword evidence="5" id="KW-1185">Reference proteome</keyword>
<dbReference type="SUPFAM" id="SSF53649">
    <property type="entry name" value="Alkaline phosphatase-like"/>
    <property type="match status" value="1"/>
</dbReference>
<dbReference type="InterPro" id="IPR000917">
    <property type="entry name" value="Sulfatase_N"/>
</dbReference>
<dbReference type="PANTHER" id="PTHR42693:SF53">
    <property type="entry name" value="ENDO-4-O-SULFATASE"/>
    <property type="match status" value="1"/>
</dbReference>
<evidence type="ECO:0000313" key="4">
    <source>
        <dbReference type="EMBL" id="MDQ0289956.1"/>
    </source>
</evidence>
<feature type="domain" description="Sulfatase N-terminal" evidence="3">
    <location>
        <begin position="6"/>
        <end position="344"/>
    </location>
</feature>
<evidence type="ECO:0000313" key="5">
    <source>
        <dbReference type="Proteomes" id="UP001238163"/>
    </source>
</evidence>
<accession>A0AAE3VGQ6</accession>
<gene>
    <name evidence="4" type="ORF">J3R75_002063</name>
</gene>
<evidence type="ECO:0000256" key="2">
    <source>
        <dbReference type="ARBA" id="ARBA00022801"/>
    </source>
</evidence>
<dbReference type="InterPro" id="IPR017850">
    <property type="entry name" value="Alkaline_phosphatase_core_sf"/>
</dbReference>
<protein>
    <submittedName>
        <fullName evidence="4">Arylsulfatase A-like enzyme</fullName>
    </submittedName>
</protein>
<sequence>MKQERPNVLMIVADQHRWDCLGASGHPFLQTPHLDGLAASGVMFTHAFTSSPICGPARNSLLHGVWPCRHLSIANGDTEACRPALPLPSFPEQLCAAGYRLSFLGKWLGKNARTPEDYGFADVVPESAYGVWRREQGLPPRPGGMPFFGYDEGITPEQSRLHWGADRVIERLARYGAGEEPFLLRWDPSEPHLPNVVPQPYADMYPPATIAPWPSFGDTFAGKPYIQAQQLRSWGLDGWGWDRWAPLVGRYLGELSLLDHEIGRVLAALSAHGLADNTVVIYTCDHGDMCGAHGMIDKHYVMYEDVVRVPLLVRWPGVTPAGRRCDDFVVQTLDLARTLCEIAGAPVPAEFQGESLLPALSGQGGNGREDVLSMYHGNQFGLYSQRMVRDREWKYVWNGTAEDELYHLPSDPGELQNLARRPEQHETLARLRRRLHEWMVAVGDPLNNQWVRRQLLDNCKW</sequence>
<evidence type="ECO:0000256" key="1">
    <source>
        <dbReference type="ARBA" id="ARBA00008779"/>
    </source>
</evidence>
<dbReference type="PANTHER" id="PTHR42693">
    <property type="entry name" value="ARYLSULFATASE FAMILY MEMBER"/>
    <property type="match status" value="1"/>
</dbReference>
<dbReference type="GO" id="GO:0004065">
    <property type="term" value="F:arylsulfatase activity"/>
    <property type="evidence" value="ECO:0007669"/>
    <property type="project" value="TreeGrafter"/>
</dbReference>
<comment type="similarity">
    <text evidence="1">Belongs to the sulfatase family.</text>
</comment>
<proteinExistence type="inferred from homology"/>
<dbReference type="AlphaFoldDB" id="A0AAE3VGQ6"/>
<evidence type="ECO:0000259" key="3">
    <source>
        <dbReference type="Pfam" id="PF00884"/>
    </source>
</evidence>
<dbReference type="EMBL" id="JAUSVL010000001">
    <property type="protein sequence ID" value="MDQ0289956.1"/>
    <property type="molecule type" value="Genomic_DNA"/>
</dbReference>
<dbReference type="InterPro" id="IPR050738">
    <property type="entry name" value="Sulfatase"/>
</dbReference>
<name>A0AAE3VGQ6_9BACT</name>
<dbReference type="Gene3D" id="3.40.720.10">
    <property type="entry name" value="Alkaline Phosphatase, subunit A"/>
    <property type="match status" value="1"/>
</dbReference>
<dbReference type="Proteomes" id="UP001238163">
    <property type="component" value="Unassembled WGS sequence"/>
</dbReference>
<dbReference type="Pfam" id="PF00884">
    <property type="entry name" value="Sulfatase"/>
    <property type="match status" value="1"/>
</dbReference>
<comment type="caution">
    <text evidence="4">The sequence shown here is derived from an EMBL/GenBank/DDBJ whole genome shotgun (WGS) entry which is preliminary data.</text>
</comment>
<dbReference type="RefSeq" id="WP_307261390.1">
    <property type="nucleotide sequence ID" value="NZ_JAUSVL010000001.1"/>
</dbReference>
<reference evidence="4" key="1">
    <citation type="submission" date="2023-07" db="EMBL/GenBank/DDBJ databases">
        <title>Genomic Encyclopedia of Type Strains, Phase IV (KMG-IV): sequencing the most valuable type-strain genomes for metagenomic binning, comparative biology and taxonomic classification.</title>
        <authorList>
            <person name="Goeker M."/>
        </authorList>
    </citation>
    <scope>NUCLEOTIDE SEQUENCE</scope>
    <source>
        <strain evidence="4">DSM 24202</strain>
    </source>
</reference>
<dbReference type="CDD" id="cd16033">
    <property type="entry name" value="sulfatase_like"/>
    <property type="match status" value="1"/>
</dbReference>
<organism evidence="4 5">
    <name type="scientific">Oligosphaera ethanolica</name>
    <dbReference type="NCBI Taxonomy" id="760260"/>
    <lineage>
        <taxon>Bacteria</taxon>
        <taxon>Pseudomonadati</taxon>
        <taxon>Lentisphaerota</taxon>
        <taxon>Oligosphaeria</taxon>
        <taxon>Oligosphaerales</taxon>
        <taxon>Oligosphaeraceae</taxon>
        <taxon>Oligosphaera</taxon>
    </lineage>
</organism>
<keyword evidence="2" id="KW-0378">Hydrolase</keyword>